<protein>
    <submittedName>
        <fullName evidence="1">Phage tail assembly protein</fullName>
    </submittedName>
</protein>
<dbReference type="EMBL" id="RAXU01000010">
    <property type="protein sequence ID" value="RKG33386.1"/>
    <property type="molecule type" value="Genomic_DNA"/>
</dbReference>
<dbReference type="RefSeq" id="WP_120370250.1">
    <property type="nucleotide sequence ID" value="NZ_BKYM01000011.1"/>
</dbReference>
<dbReference type="InterPro" id="IPR019289">
    <property type="entry name" value="Phage_tail_E/E"/>
</dbReference>
<name>A0A3A8EIT1_9GAMM</name>
<dbReference type="Pfam" id="PF10109">
    <property type="entry name" value="Phage_TAC_7"/>
    <property type="match status" value="1"/>
</dbReference>
<organism evidence="1 2">
    <name type="scientific">Acinetobacter guerrae</name>
    <dbReference type="NCBI Taxonomy" id="1843371"/>
    <lineage>
        <taxon>Bacteria</taxon>
        <taxon>Pseudomonadati</taxon>
        <taxon>Pseudomonadota</taxon>
        <taxon>Gammaproteobacteria</taxon>
        <taxon>Moraxellales</taxon>
        <taxon>Moraxellaceae</taxon>
        <taxon>Acinetobacter</taxon>
    </lineage>
</organism>
<dbReference type="AlphaFoldDB" id="A0A3A8EIT1"/>
<dbReference type="Proteomes" id="UP000269001">
    <property type="component" value="Unassembled WGS sequence"/>
</dbReference>
<reference evidence="1 2" key="1">
    <citation type="submission" date="2018-09" db="EMBL/GenBank/DDBJ databases">
        <title>The draft genome of Acinetobacter spp. strains.</title>
        <authorList>
            <person name="Qin J."/>
            <person name="Feng Y."/>
            <person name="Zong Z."/>
        </authorList>
    </citation>
    <scope>NUCLEOTIDE SEQUENCE [LARGE SCALE GENOMIC DNA]</scope>
    <source>
        <strain evidence="1 2">WCHAc060096</strain>
    </source>
</reference>
<evidence type="ECO:0000313" key="2">
    <source>
        <dbReference type="Proteomes" id="UP000269001"/>
    </source>
</evidence>
<accession>A0A3A8EIT1</accession>
<keyword evidence="2" id="KW-1185">Reference proteome</keyword>
<gene>
    <name evidence="1" type="ORF">D7V21_09435</name>
</gene>
<proteinExistence type="predicted"/>
<evidence type="ECO:0000313" key="1">
    <source>
        <dbReference type="EMBL" id="RKG33386.1"/>
    </source>
</evidence>
<sequence>MTVAELPEYIVECPEGYKISLNKPITIDSANVQVLTMREPTVQDMLAAEMQAKGQSEANQEIAMFANLCSVAPDNIKGATLKDYRRIQEAFKLFTA</sequence>
<comment type="caution">
    <text evidence="1">The sequence shown here is derived from an EMBL/GenBank/DDBJ whole genome shotgun (WGS) entry which is preliminary data.</text>
</comment>